<dbReference type="OrthoDB" id="9987665at2759"/>
<dbReference type="GO" id="GO:0000056">
    <property type="term" value="P:ribosomal small subunit export from nucleus"/>
    <property type="evidence" value="ECO:0007669"/>
    <property type="project" value="TreeGrafter"/>
</dbReference>
<dbReference type="GO" id="GO:0003723">
    <property type="term" value="F:RNA binding"/>
    <property type="evidence" value="ECO:0007669"/>
    <property type="project" value="InterPro"/>
</dbReference>
<dbReference type="Gene3D" id="1.25.10.10">
    <property type="entry name" value="Leucine-rich Repeat Variant"/>
    <property type="match status" value="2"/>
</dbReference>
<feature type="region of interest" description="Disordered" evidence="3">
    <location>
        <begin position="138"/>
        <end position="158"/>
    </location>
</feature>
<reference evidence="4" key="2">
    <citation type="submission" date="2022-10" db="EMBL/GenBank/DDBJ databases">
        <authorList>
            <consortium name="ENA_rothamsted_submissions"/>
            <consortium name="culmorum"/>
            <person name="King R."/>
        </authorList>
    </citation>
    <scope>NUCLEOTIDE SEQUENCE</scope>
</reference>
<dbReference type="PANTHER" id="PTHR13102:SF0">
    <property type="entry name" value="NUCLEOLAR PROTEIN 9"/>
    <property type="match status" value="1"/>
</dbReference>
<sequence>MNEEKNNTNVYKKRNKKKRISFVAKAKRGQMGGGTRLPEDLYQYFAGILDAIKHDVDEKGTLVNNVLKRTIGEELNVVGNQLGSRLVEILLPFASAEDLERFIDILSPELRRLCSDSFSSHVVEKLLRVSCCRATENLQNEDSEETEPKKKKKKNDVKPDYSEEHIKKCYNFTIKMCKYALNNLEDFVWDNYANHILRSAIKSLSGITLLPDEKPEVNMFEKTKIKHNKAITPLGTTVTSLEYKVVPDEFKELVKEFATRLMAWPQFKDLPYQVLTSALIQVLLYAIKNVDSSITKKIIKKLLDESFAPDDGESRETPVTAESKLPPVFDSEAAIRLLEAALFLANNKMYTRIYEKCFVNRLCQLVSERKTAIVVQKLIDGCQVKEMFEPIFDELSGSFELLLSTDKCSVLAALARTCVRLRARQNQFIISLEGALKCTSENQKYFSVLCLRLSQADQLQVNNLSKEYFVSMYGSLILQSILYFQRPAKAVNSLLELSSEELMIILQDSKGCHVAEAFCKSTCVGAKARDKFVWKLKGCYQKLAISRYGSIAIEHIFAAVSDDQKVQIMSELADKSGLLNSTNYGRLVADKLDVATFRLSQKKWEQVRLKIKQ</sequence>
<dbReference type="GO" id="GO:0030686">
    <property type="term" value="C:90S preribosome"/>
    <property type="evidence" value="ECO:0007669"/>
    <property type="project" value="TreeGrafter"/>
</dbReference>
<feature type="repeat" description="Pumilio" evidence="2">
    <location>
        <begin position="535"/>
        <end position="570"/>
    </location>
</feature>
<evidence type="ECO:0000313" key="5">
    <source>
        <dbReference type="Proteomes" id="UP001153714"/>
    </source>
</evidence>
<evidence type="ECO:0000256" key="2">
    <source>
        <dbReference type="PROSITE-ProRule" id="PRU00317"/>
    </source>
</evidence>
<evidence type="ECO:0000313" key="4">
    <source>
        <dbReference type="EMBL" id="CAG9793120.1"/>
    </source>
</evidence>
<dbReference type="Pfam" id="PF22493">
    <property type="entry name" value="PUF_NOP9"/>
    <property type="match status" value="1"/>
</dbReference>
<dbReference type="SMART" id="SM00025">
    <property type="entry name" value="Pumilio"/>
    <property type="match status" value="4"/>
</dbReference>
<dbReference type="GO" id="GO:0000472">
    <property type="term" value="P:endonucleolytic cleavage to generate mature 5'-end of SSU-rRNA from (SSU-rRNA, 5.8S rRNA, LSU-rRNA)"/>
    <property type="evidence" value="ECO:0007669"/>
    <property type="project" value="TreeGrafter"/>
</dbReference>
<evidence type="ECO:0008006" key="6">
    <source>
        <dbReference type="Google" id="ProtNLM"/>
    </source>
</evidence>
<dbReference type="Proteomes" id="UP001153714">
    <property type="component" value="Chromosome 5"/>
</dbReference>
<feature type="repeat" description="Pumilio" evidence="2">
    <location>
        <begin position="104"/>
        <end position="140"/>
    </location>
</feature>
<dbReference type="SUPFAM" id="SSF48371">
    <property type="entry name" value="ARM repeat"/>
    <property type="match status" value="1"/>
</dbReference>
<dbReference type="InterPro" id="IPR040000">
    <property type="entry name" value="NOP9"/>
</dbReference>
<keyword evidence="1" id="KW-0677">Repeat</keyword>
<organism evidence="4 5">
    <name type="scientific">Diatraea saccharalis</name>
    <name type="common">sugarcane borer</name>
    <dbReference type="NCBI Taxonomy" id="40085"/>
    <lineage>
        <taxon>Eukaryota</taxon>
        <taxon>Metazoa</taxon>
        <taxon>Ecdysozoa</taxon>
        <taxon>Arthropoda</taxon>
        <taxon>Hexapoda</taxon>
        <taxon>Insecta</taxon>
        <taxon>Pterygota</taxon>
        <taxon>Neoptera</taxon>
        <taxon>Endopterygota</taxon>
        <taxon>Lepidoptera</taxon>
        <taxon>Glossata</taxon>
        <taxon>Ditrysia</taxon>
        <taxon>Pyraloidea</taxon>
        <taxon>Crambidae</taxon>
        <taxon>Crambinae</taxon>
        <taxon>Diatraea</taxon>
    </lineage>
</organism>
<dbReference type="GO" id="GO:0030688">
    <property type="term" value="C:preribosome, small subunit precursor"/>
    <property type="evidence" value="ECO:0007669"/>
    <property type="project" value="TreeGrafter"/>
</dbReference>
<dbReference type="GO" id="GO:0000447">
    <property type="term" value="P:endonucleolytic cleavage in ITS1 to separate SSU-rRNA from 5.8S rRNA and LSU-rRNA from tricistronic rRNA transcript (SSU-rRNA, 5.8S rRNA, LSU-rRNA)"/>
    <property type="evidence" value="ECO:0007669"/>
    <property type="project" value="TreeGrafter"/>
</dbReference>
<proteinExistence type="predicted"/>
<dbReference type="GO" id="GO:0005730">
    <property type="term" value="C:nucleolus"/>
    <property type="evidence" value="ECO:0007669"/>
    <property type="project" value="TreeGrafter"/>
</dbReference>
<accession>A0A9N9WJB8</accession>
<keyword evidence="5" id="KW-1185">Reference proteome</keyword>
<dbReference type="InterPro" id="IPR001313">
    <property type="entry name" value="Pumilio_RNA-bd_rpt"/>
</dbReference>
<reference evidence="4" key="1">
    <citation type="submission" date="2021-12" db="EMBL/GenBank/DDBJ databases">
        <authorList>
            <person name="King R."/>
        </authorList>
    </citation>
    <scope>NUCLEOTIDE SEQUENCE</scope>
</reference>
<dbReference type="GO" id="GO:0000480">
    <property type="term" value="P:endonucleolytic cleavage in 5'-ETS of tricistronic rRNA transcript (SSU-rRNA, 5.8S rRNA, LSU-rRNA)"/>
    <property type="evidence" value="ECO:0007669"/>
    <property type="project" value="TreeGrafter"/>
</dbReference>
<dbReference type="InterPro" id="IPR011989">
    <property type="entry name" value="ARM-like"/>
</dbReference>
<dbReference type="PROSITE" id="PS50302">
    <property type="entry name" value="PUM"/>
    <property type="match status" value="2"/>
</dbReference>
<name>A0A9N9WJB8_9NEOP</name>
<dbReference type="InterPro" id="IPR016024">
    <property type="entry name" value="ARM-type_fold"/>
</dbReference>
<dbReference type="PANTHER" id="PTHR13102">
    <property type="entry name" value="NUCLEOLAR PROTEIN 9"/>
    <property type="match status" value="1"/>
</dbReference>
<dbReference type="AlphaFoldDB" id="A0A9N9WJB8"/>
<evidence type="ECO:0000256" key="3">
    <source>
        <dbReference type="SAM" id="MobiDB-lite"/>
    </source>
</evidence>
<gene>
    <name evidence="4" type="ORF">DIATSA_LOCUS10585</name>
</gene>
<protein>
    <recommendedName>
        <fullName evidence="6">Nucleolar protein 9</fullName>
    </recommendedName>
</protein>
<dbReference type="EMBL" id="OU893336">
    <property type="protein sequence ID" value="CAG9793120.1"/>
    <property type="molecule type" value="Genomic_DNA"/>
</dbReference>
<evidence type="ECO:0000256" key="1">
    <source>
        <dbReference type="ARBA" id="ARBA00022737"/>
    </source>
</evidence>